<dbReference type="InterPro" id="IPR017896">
    <property type="entry name" value="4Fe4S_Fe-S-bd"/>
</dbReference>
<dbReference type="SUPFAM" id="SSF46548">
    <property type="entry name" value="alpha-helical ferredoxin"/>
    <property type="match status" value="1"/>
</dbReference>
<organism evidence="10 11">
    <name type="scientific">Eubacterium segne</name>
    <dbReference type="NCBI Taxonomy" id="2763045"/>
    <lineage>
        <taxon>Bacteria</taxon>
        <taxon>Bacillati</taxon>
        <taxon>Bacillota</taxon>
        <taxon>Clostridia</taxon>
        <taxon>Eubacteriales</taxon>
        <taxon>Eubacteriaceae</taxon>
        <taxon>Eubacterium</taxon>
    </lineage>
</organism>
<name>A0ABR7F5L0_9FIRM</name>
<dbReference type="InterPro" id="IPR011538">
    <property type="entry name" value="Nuo51_FMN-bd"/>
</dbReference>
<dbReference type="InterPro" id="IPR026902">
    <property type="entry name" value="RnfC_N"/>
</dbReference>
<feature type="binding site" evidence="8">
    <location>
        <position position="413"/>
    </location>
    <ligand>
        <name>[4Fe-4S] cluster</name>
        <dbReference type="ChEBI" id="CHEBI:49883"/>
        <label>1</label>
    </ligand>
</feature>
<evidence type="ECO:0000256" key="5">
    <source>
        <dbReference type="ARBA" id="ARBA00022982"/>
    </source>
</evidence>
<protein>
    <recommendedName>
        <fullName evidence="8">Ion-translocating oxidoreductase complex subunit C</fullName>
        <ecNumber evidence="8">7.-.-.-</ecNumber>
    </recommendedName>
    <alternativeName>
        <fullName evidence="8">Rnf electron transport complex subunit C</fullName>
    </alternativeName>
</protein>
<feature type="domain" description="4Fe-4S ferredoxin-type" evidence="9">
    <location>
        <begin position="394"/>
        <end position="424"/>
    </location>
</feature>
<comment type="subunit">
    <text evidence="8">The complex is composed of six subunits: RnfA, RnfB, RnfC, RnfD, RnfE and RnfG.</text>
</comment>
<keyword evidence="2 8" id="KW-0004">4Fe-4S</keyword>
<keyword evidence="4 8" id="KW-0677">Repeat</keyword>
<reference evidence="10 11" key="1">
    <citation type="submission" date="2020-08" db="EMBL/GenBank/DDBJ databases">
        <title>Genome public.</title>
        <authorList>
            <person name="Liu C."/>
            <person name="Sun Q."/>
        </authorList>
    </citation>
    <scope>NUCLEOTIDE SEQUENCE [LARGE SCALE GENOMIC DNA]</scope>
    <source>
        <strain evidence="10 11">BX4</strain>
    </source>
</reference>
<proteinExistence type="inferred from homology"/>
<feature type="binding site" evidence="8">
    <location>
        <position position="403"/>
    </location>
    <ligand>
        <name>[4Fe-4S] cluster</name>
        <dbReference type="ChEBI" id="CHEBI:49883"/>
        <label>2</label>
    </ligand>
</feature>
<dbReference type="PANTHER" id="PTHR43034:SF2">
    <property type="entry name" value="ION-TRANSLOCATING OXIDOREDUCTASE COMPLEX SUBUNIT C"/>
    <property type="match status" value="1"/>
</dbReference>
<keyword evidence="8" id="KW-1003">Cell membrane</keyword>
<feature type="binding site" evidence="8">
    <location>
        <position position="374"/>
    </location>
    <ligand>
        <name>[4Fe-4S] cluster</name>
        <dbReference type="ChEBI" id="CHEBI:49883"/>
        <label>2</label>
    </ligand>
</feature>
<dbReference type="SUPFAM" id="SSF142019">
    <property type="entry name" value="Nqo1 FMN-binding domain-like"/>
    <property type="match status" value="1"/>
</dbReference>
<comment type="cofactor">
    <cofactor evidence="8">
        <name>[4Fe-4S] cluster</name>
        <dbReference type="ChEBI" id="CHEBI:49883"/>
    </cofactor>
    <text evidence="8">Binds 2 [4Fe-4S] clusters per subunit.</text>
</comment>
<feature type="binding site" evidence="8">
    <location>
        <position position="409"/>
    </location>
    <ligand>
        <name>[4Fe-4S] cluster</name>
        <dbReference type="ChEBI" id="CHEBI:49883"/>
        <label>2</label>
    </ligand>
</feature>
<evidence type="ECO:0000313" key="11">
    <source>
        <dbReference type="Proteomes" id="UP000597877"/>
    </source>
</evidence>
<dbReference type="InterPro" id="IPR017900">
    <property type="entry name" value="4Fe4S_Fe_S_CS"/>
</dbReference>
<dbReference type="Gene3D" id="3.10.20.600">
    <property type="match status" value="1"/>
</dbReference>
<feature type="domain" description="4Fe-4S ferredoxin-type" evidence="9">
    <location>
        <begin position="354"/>
        <end position="384"/>
    </location>
</feature>
<dbReference type="Pfam" id="PF10531">
    <property type="entry name" value="SLBB"/>
    <property type="match status" value="1"/>
</dbReference>
<keyword evidence="11" id="KW-1185">Reference proteome</keyword>
<dbReference type="Pfam" id="PF01512">
    <property type="entry name" value="Complex1_51K"/>
    <property type="match status" value="1"/>
</dbReference>
<dbReference type="Pfam" id="PF13375">
    <property type="entry name" value="RnfC_N"/>
    <property type="match status" value="1"/>
</dbReference>
<feature type="binding site" evidence="8">
    <location>
        <position position="406"/>
    </location>
    <ligand>
        <name>[4Fe-4S] cluster</name>
        <dbReference type="ChEBI" id="CHEBI:49883"/>
        <label>2</label>
    </ligand>
</feature>
<evidence type="ECO:0000256" key="6">
    <source>
        <dbReference type="ARBA" id="ARBA00023004"/>
    </source>
</evidence>
<feature type="binding site" evidence="8">
    <location>
        <position position="367"/>
    </location>
    <ligand>
        <name>[4Fe-4S] cluster</name>
        <dbReference type="ChEBI" id="CHEBI:49883"/>
        <label>1</label>
    </ligand>
</feature>
<accession>A0ABR7F5L0</accession>
<comment type="caution">
    <text evidence="10">The sequence shown here is derived from an EMBL/GenBank/DDBJ whole genome shotgun (WGS) entry which is preliminary data.</text>
</comment>
<dbReference type="NCBIfam" id="TIGR01945">
    <property type="entry name" value="rnfC"/>
    <property type="match status" value="1"/>
</dbReference>
<sequence>MSILTFKGGVHPYDGKELSKDVAVRKILPEGELVFPVSQHIGAPAKPVVEVGERVLKGQLIAGADGFVSANIHSSVSGTVKKIEKRLVPNGSKVLSIIIENDNLYEEYNYEPNNEPWSKDTIRKAVKDCGVVGLGGACFPTHVKLTPKDDNSIDYVIVNAAECEPYITSDYRRLVEQPSEVIEGLKIVLKLFENAKGVIAVENNKPDVIENLKKLTEKEDKISVAELKTKYPQGSERHIIYAVTKRKINSSMLPADAGCIVDNVDTIYNIYRAVKFNKPLTERIVTVSGDGINSPCNLEVPFGTSHAQLVKEAGGMDENVEKIISGGPMMGQAMFSLEVPVIKGSSALLAFKQDEISRATMTNCLNCGKCAMVCPEGLICAKLAHAADANDMEAFVKMHGMECIECGTCNYNCPANRNITQSVRTMKRKVQAARRKG</sequence>
<dbReference type="NCBIfam" id="NF003454">
    <property type="entry name" value="PRK05035.1"/>
    <property type="match status" value="1"/>
</dbReference>
<comment type="similarity">
    <text evidence="8">Belongs to the 4Fe4S bacterial-type ferredoxin family. RnfC subfamily.</text>
</comment>
<dbReference type="Gene3D" id="3.40.50.11540">
    <property type="entry name" value="NADH-ubiquinone oxidoreductase 51kDa subunit"/>
    <property type="match status" value="1"/>
</dbReference>
<keyword evidence="7 8" id="KW-0411">Iron-sulfur</keyword>
<keyword evidence="6 8" id="KW-0408">Iron</keyword>
<dbReference type="RefSeq" id="WP_186840420.1">
    <property type="nucleotide sequence ID" value="NZ_JACOOZ010000005.1"/>
</dbReference>
<feature type="binding site" evidence="8">
    <location>
        <position position="370"/>
    </location>
    <ligand>
        <name>[4Fe-4S] cluster</name>
        <dbReference type="ChEBI" id="CHEBI:49883"/>
        <label>1</label>
    </ligand>
</feature>
<dbReference type="InterPro" id="IPR010208">
    <property type="entry name" value="Ion_transpt_RnfC/RsxC"/>
</dbReference>
<keyword evidence="3 8" id="KW-0479">Metal-binding</keyword>
<dbReference type="Gene3D" id="3.30.70.20">
    <property type="match status" value="1"/>
</dbReference>
<keyword evidence="1 8" id="KW-0813">Transport</keyword>
<evidence type="ECO:0000256" key="7">
    <source>
        <dbReference type="ARBA" id="ARBA00023014"/>
    </source>
</evidence>
<evidence type="ECO:0000256" key="2">
    <source>
        <dbReference type="ARBA" id="ARBA00022485"/>
    </source>
</evidence>
<dbReference type="PROSITE" id="PS00198">
    <property type="entry name" value="4FE4S_FER_1"/>
    <property type="match status" value="1"/>
</dbReference>
<keyword evidence="8" id="KW-0472">Membrane</keyword>
<dbReference type="HAMAP" id="MF_00461">
    <property type="entry name" value="RsxC_RnfC"/>
    <property type="match status" value="1"/>
</dbReference>
<keyword evidence="8" id="KW-1278">Translocase</keyword>
<dbReference type="PROSITE" id="PS51379">
    <property type="entry name" value="4FE4S_FER_2"/>
    <property type="match status" value="2"/>
</dbReference>
<feature type="binding site" evidence="8">
    <location>
        <position position="364"/>
    </location>
    <ligand>
        <name>[4Fe-4S] cluster</name>
        <dbReference type="ChEBI" id="CHEBI:49883"/>
        <label>1</label>
    </ligand>
</feature>
<evidence type="ECO:0000256" key="3">
    <source>
        <dbReference type="ARBA" id="ARBA00022723"/>
    </source>
</evidence>
<gene>
    <name evidence="10" type="primary">rsxC</name>
    <name evidence="8" type="synonym">rnfC</name>
    <name evidence="10" type="ORF">H8S00_08890</name>
</gene>
<dbReference type="InterPro" id="IPR037225">
    <property type="entry name" value="Nuo51_FMN-bd_sf"/>
</dbReference>
<evidence type="ECO:0000256" key="1">
    <source>
        <dbReference type="ARBA" id="ARBA00022448"/>
    </source>
</evidence>
<dbReference type="EMBL" id="JACOOZ010000005">
    <property type="protein sequence ID" value="MBC5668095.1"/>
    <property type="molecule type" value="Genomic_DNA"/>
</dbReference>
<keyword evidence="5 8" id="KW-0249">Electron transport</keyword>
<dbReference type="Proteomes" id="UP000597877">
    <property type="component" value="Unassembled WGS sequence"/>
</dbReference>
<comment type="subcellular location">
    <subcellularLocation>
        <location evidence="8">Cell membrane</location>
        <topology evidence="8">Peripheral membrane protein</topology>
    </subcellularLocation>
</comment>
<dbReference type="InterPro" id="IPR019554">
    <property type="entry name" value="Soluble_ligand-bd"/>
</dbReference>
<evidence type="ECO:0000256" key="4">
    <source>
        <dbReference type="ARBA" id="ARBA00022737"/>
    </source>
</evidence>
<comment type="function">
    <text evidence="8">Part of a membrane-bound complex that couples electron transfer with translocation of ions across the membrane.</text>
</comment>
<dbReference type="PANTHER" id="PTHR43034">
    <property type="entry name" value="ION-TRANSLOCATING OXIDOREDUCTASE COMPLEX SUBUNIT C"/>
    <property type="match status" value="1"/>
</dbReference>
<evidence type="ECO:0000313" key="10">
    <source>
        <dbReference type="EMBL" id="MBC5668095.1"/>
    </source>
</evidence>
<dbReference type="EC" id="7.-.-.-" evidence="8"/>
<evidence type="ECO:0000256" key="8">
    <source>
        <dbReference type="HAMAP-Rule" id="MF_00461"/>
    </source>
</evidence>
<evidence type="ECO:0000259" key="9">
    <source>
        <dbReference type="PROSITE" id="PS51379"/>
    </source>
</evidence>